<dbReference type="Proteomes" id="UP000013840">
    <property type="component" value="Unassembled WGS sequence"/>
</dbReference>
<feature type="transmembrane region" description="Helical" evidence="1">
    <location>
        <begin position="12"/>
        <end position="30"/>
    </location>
</feature>
<keyword evidence="3" id="KW-1185">Reference proteome</keyword>
<feature type="transmembrane region" description="Helical" evidence="1">
    <location>
        <begin position="147"/>
        <end position="169"/>
    </location>
</feature>
<evidence type="ECO:0000313" key="3">
    <source>
        <dbReference type="Proteomes" id="UP000013840"/>
    </source>
</evidence>
<feature type="transmembrane region" description="Helical" evidence="1">
    <location>
        <begin position="36"/>
        <end position="58"/>
    </location>
</feature>
<evidence type="ECO:0008006" key="4">
    <source>
        <dbReference type="Google" id="ProtNLM"/>
    </source>
</evidence>
<dbReference type="OrthoDB" id="1069985at2"/>
<reference evidence="2 3" key="1">
    <citation type="submission" date="2013-02" db="EMBL/GenBank/DDBJ databases">
        <title>The Genome Sequence of Enterococcus caccae BAA-1240.</title>
        <authorList>
            <consortium name="The Broad Institute Genome Sequencing Platform"/>
            <consortium name="The Broad Institute Genome Sequencing Center for Infectious Disease"/>
            <person name="Earl A.M."/>
            <person name="Gilmore M.S."/>
            <person name="Lebreton F."/>
            <person name="Walker B."/>
            <person name="Young S.K."/>
            <person name="Zeng Q."/>
            <person name="Gargeya S."/>
            <person name="Fitzgerald M."/>
            <person name="Haas B."/>
            <person name="Abouelleil A."/>
            <person name="Alvarado L."/>
            <person name="Arachchi H.M."/>
            <person name="Berlin A.M."/>
            <person name="Chapman S.B."/>
            <person name="Dewar J."/>
            <person name="Goldberg J."/>
            <person name="Griggs A."/>
            <person name="Gujja S."/>
            <person name="Hansen M."/>
            <person name="Howarth C."/>
            <person name="Imamovic A."/>
            <person name="Larimer J."/>
            <person name="McCowan C."/>
            <person name="Murphy C."/>
            <person name="Neiman D."/>
            <person name="Pearson M."/>
            <person name="Priest M."/>
            <person name="Roberts A."/>
            <person name="Saif S."/>
            <person name="Shea T."/>
            <person name="Sisk P."/>
            <person name="Sykes S."/>
            <person name="Wortman J."/>
            <person name="Nusbaum C."/>
            <person name="Birren B."/>
        </authorList>
    </citation>
    <scope>NUCLEOTIDE SEQUENCE [LARGE SCALE GENOMIC DNA]</scope>
    <source>
        <strain evidence="2 3">ATCC BAA-1240</strain>
    </source>
</reference>
<accession>R3WNJ4</accession>
<keyword evidence="1" id="KW-0472">Membrane</keyword>
<feature type="transmembrane region" description="Helical" evidence="1">
    <location>
        <begin position="122"/>
        <end position="141"/>
    </location>
</feature>
<dbReference type="RefSeq" id="WP_010772824.1">
    <property type="nucleotide sequence ID" value="NZ_KB946335.1"/>
</dbReference>
<keyword evidence="1" id="KW-1133">Transmembrane helix</keyword>
<name>R3WNJ4_9ENTE</name>
<organism evidence="2 3">
    <name type="scientific">Enterococcus caccae ATCC BAA-1240</name>
    <dbReference type="NCBI Taxonomy" id="1158612"/>
    <lineage>
        <taxon>Bacteria</taxon>
        <taxon>Bacillati</taxon>
        <taxon>Bacillota</taxon>
        <taxon>Bacilli</taxon>
        <taxon>Lactobacillales</taxon>
        <taxon>Enterococcaceae</taxon>
        <taxon>Enterococcus</taxon>
    </lineage>
</organism>
<sequence>MKKKLKKVGSILISMVLGAIGGYVGGGLIARQVPHLSVLDIILFILALILSYILHIIIHEAGHGIFGKVSGYKMVSYRIFSFMWIWQKDSKIEFRRFKVPGTLGQCLMAPPTYVKGKFPFRLYLLGGILANLITSALIGILCSFHSPIAIAFIIVGLFTALTNAVPIGFNDGMSIKVATSSEEQQYLLYMQFEVNYLLNQGISYQELPKSFFELVPSIPTQTYFNDSQQFLRAARFLEEQDWPHLNEQLELLWSRLDELISLYQIEVKKEMIFSLSITKPEDQRLAQLWSEKKVKMSLKQPLMGNKRIEAAYYYFVQNDDTTALDCLKAGKSLVNKAPNPGDAKVELKLNEWLQNQILIRRSDPSS</sequence>
<dbReference type="eggNOG" id="COG1994">
    <property type="taxonomic scope" value="Bacteria"/>
</dbReference>
<proteinExistence type="predicted"/>
<protein>
    <recommendedName>
        <fullName evidence="4">Peptidase M50 domain-containing protein</fullName>
    </recommendedName>
</protein>
<dbReference type="PATRIC" id="fig|1158612.3.peg.2705"/>
<dbReference type="EMBL" id="AJAU01000022">
    <property type="protein sequence ID" value="EOL43410.1"/>
    <property type="molecule type" value="Genomic_DNA"/>
</dbReference>
<evidence type="ECO:0000256" key="1">
    <source>
        <dbReference type="SAM" id="Phobius"/>
    </source>
</evidence>
<keyword evidence="1" id="KW-0812">Transmembrane</keyword>
<dbReference type="AlphaFoldDB" id="R3WNJ4"/>
<evidence type="ECO:0000313" key="2">
    <source>
        <dbReference type="EMBL" id="EOL43410.1"/>
    </source>
</evidence>
<gene>
    <name evidence="2" type="ORF">UC7_02739</name>
</gene>
<comment type="caution">
    <text evidence="2">The sequence shown here is derived from an EMBL/GenBank/DDBJ whole genome shotgun (WGS) entry which is preliminary data.</text>
</comment>